<dbReference type="GO" id="GO:0016020">
    <property type="term" value="C:membrane"/>
    <property type="evidence" value="ECO:0007669"/>
    <property type="project" value="InterPro"/>
</dbReference>
<evidence type="ECO:0000259" key="6">
    <source>
        <dbReference type="PROSITE" id="PS51716"/>
    </source>
</evidence>
<dbReference type="GO" id="GO:0005525">
    <property type="term" value="F:GTP binding"/>
    <property type="evidence" value="ECO:0007669"/>
    <property type="project" value="UniProtKB-KW"/>
</dbReference>
<name>A0A0C3K329_PISTI</name>
<dbReference type="Gene3D" id="3.40.50.300">
    <property type="entry name" value="P-loop containing nucleotide triphosphate hydrolases"/>
    <property type="match status" value="1"/>
</dbReference>
<dbReference type="Proteomes" id="UP000054217">
    <property type="component" value="Unassembled WGS sequence"/>
</dbReference>
<reference evidence="7 8" key="1">
    <citation type="submission" date="2014-04" db="EMBL/GenBank/DDBJ databases">
        <authorList>
            <consortium name="DOE Joint Genome Institute"/>
            <person name="Kuo A."/>
            <person name="Kohler A."/>
            <person name="Costa M.D."/>
            <person name="Nagy L.G."/>
            <person name="Floudas D."/>
            <person name="Copeland A."/>
            <person name="Barry K.W."/>
            <person name="Cichocki N."/>
            <person name="Veneault-Fourrey C."/>
            <person name="LaButti K."/>
            <person name="Lindquist E.A."/>
            <person name="Lipzen A."/>
            <person name="Lundell T."/>
            <person name="Morin E."/>
            <person name="Murat C."/>
            <person name="Sun H."/>
            <person name="Tunlid A."/>
            <person name="Henrissat B."/>
            <person name="Grigoriev I.V."/>
            <person name="Hibbett D.S."/>
            <person name="Martin F."/>
            <person name="Nordberg H.P."/>
            <person name="Cantor M.N."/>
            <person name="Hua S.X."/>
        </authorList>
    </citation>
    <scope>NUCLEOTIDE SEQUENCE [LARGE SCALE GENOMIC DNA]</scope>
    <source>
        <strain evidence="7 8">Marx 270</strain>
    </source>
</reference>
<evidence type="ECO:0000313" key="8">
    <source>
        <dbReference type="Proteomes" id="UP000054217"/>
    </source>
</evidence>
<keyword evidence="5" id="KW-0175">Coiled coil</keyword>
<feature type="domain" description="IRG-type G" evidence="6">
    <location>
        <begin position="220"/>
        <end position="415"/>
    </location>
</feature>
<evidence type="ECO:0000256" key="4">
    <source>
        <dbReference type="ARBA" id="ARBA00023134"/>
    </source>
</evidence>
<dbReference type="HOGENOM" id="CLU_034479_0_0_1"/>
<dbReference type="InParanoid" id="A0A0C3K329"/>
<comment type="similarity">
    <text evidence="1">Belongs to the TRAFAC class dynamin-like GTPase superfamily. IRG family.</text>
</comment>
<evidence type="ECO:0000256" key="5">
    <source>
        <dbReference type="SAM" id="Coils"/>
    </source>
</evidence>
<keyword evidence="4" id="KW-0342">GTP-binding</keyword>
<protein>
    <recommendedName>
        <fullName evidence="6">IRG-type G domain-containing protein</fullName>
    </recommendedName>
</protein>
<evidence type="ECO:0000256" key="2">
    <source>
        <dbReference type="ARBA" id="ARBA00022741"/>
    </source>
</evidence>
<dbReference type="InterPro" id="IPR030385">
    <property type="entry name" value="G_IRG_dom"/>
</dbReference>
<organism evidence="7 8">
    <name type="scientific">Pisolithus tinctorius Marx 270</name>
    <dbReference type="NCBI Taxonomy" id="870435"/>
    <lineage>
        <taxon>Eukaryota</taxon>
        <taxon>Fungi</taxon>
        <taxon>Dikarya</taxon>
        <taxon>Basidiomycota</taxon>
        <taxon>Agaricomycotina</taxon>
        <taxon>Agaricomycetes</taxon>
        <taxon>Agaricomycetidae</taxon>
        <taxon>Boletales</taxon>
        <taxon>Sclerodermatineae</taxon>
        <taxon>Pisolithaceae</taxon>
        <taxon>Pisolithus</taxon>
    </lineage>
</organism>
<dbReference type="PANTHER" id="PTHR32341">
    <property type="entry name" value="INTERFERON-INDUCIBLE GTPASE"/>
    <property type="match status" value="1"/>
</dbReference>
<dbReference type="InterPro" id="IPR027417">
    <property type="entry name" value="P-loop_NTPase"/>
</dbReference>
<gene>
    <name evidence="7" type="ORF">M404DRAFT_1001074</name>
</gene>
<evidence type="ECO:0000256" key="3">
    <source>
        <dbReference type="ARBA" id="ARBA00022801"/>
    </source>
</evidence>
<dbReference type="PROSITE" id="PS51716">
    <property type="entry name" value="G_IRG"/>
    <property type="match status" value="1"/>
</dbReference>
<dbReference type="AlphaFoldDB" id="A0A0C3K329"/>
<accession>A0A0C3K329</accession>
<feature type="coiled-coil region" evidence="5">
    <location>
        <begin position="58"/>
        <end position="195"/>
    </location>
</feature>
<dbReference type="SUPFAM" id="SSF52540">
    <property type="entry name" value="P-loop containing nucleoside triphosphate hydrolases"/>
    <property type="match status" value="1"/>
</dbReference>
<dbReference type="GO" id="GO:0016787">
    <property type="term" value="F:hydrolase activity"/>
    <property type="evidence" value="ECO:0007669"/>
    <property type="project" value="UniProtKB-KW"/>
</dbReference>
<dbReference type="PANTHER" id="PTHR32341:SF10">
    <property type="entry name" value="INTERFERON-INDUCIBLE GTPASE 5"/>
    <property type="match status" value="1"/>
</dbReference>
<sequence length="447" mass="50536">MGQVLVVGIGVAGCALLQLAWHIWKRLVSVSTRPVHDNPRLRALAESESGEEYVRGIAELAAQNASEATRVAEEAQRQSDQAIRDKVRALHREAELTREVGRAKRRQRTLEAEGDPLLGLFWRGGKGPSVERLDEVRRETERIQEKAKKARQNSMEIVERVKVAQAVVEKTVREAEESTRTAKEVQADAEEYLKRGIRPVVIPTLEEISAAKKRVQYEQGRFHFAVAGVAGSGKSSFVNAIRGVDTQHQDAAESGIVETTVTIGRYPDPNPDLPFVWYDIPGAGTLQQPDWLYFNTQGLFVFDCVVVLFDNRFTETDIAILTNCRRFQIPTYIVRSKADIHIRNIMHKDGYDSDRDDRAVRESLFPDARRRFITDTRANVKKNLKKGGLPDQRVYMISNSTLLSIVRDRSLWTPHKIIDELELIKDILDEACSHRCAARANDDDCLV</sequence>
<dbReference type="Pfam" id="PF05049">
    <property type="entry name" value="IIGP"/>
    <property type="match status" value="1"/>
</dbReference>
<keyword evidence="8" id="KW-1185">Reference proteome</keyword>
<dbReference type="EMBL" id="KN831974">
    <property type="protein sequence ID" value="KIO03902.1"/>
    <property type="molecule type" value="Genomic_DNA"/>
</dbReference>
<dbReference type="InterPro" id="IPR007743">
    <property type="entry name" value="Immunity-related_GTPase-like"/>
</dbReference>
<evidence type="ECO:0000313" key="7">
    <source>
        <dbReference type="EMBL" id="KIO03902.1"/>
    </source>
</evidence>
<dbReference type="InterPro" id="IPR051515">
    <property type="entry name" value="IRG"/>
</dbReference>
<proteinExistence type="inferred from homology"/>
<dbReference type="OrthoDB" id="2650718at2759"/>
<keyword evidence="3" id="KW-0378">Hydrolase</keyword>
<dbReference type="STRING" id="870435.A0A0C3K329"/>
<keyword evidence="2" id="KW-0547">Nucleotide-binding</keyword>
<reference evidence="8" key="2">
    <citation type="submission" date="2015-01" db="EMBL/GenBank/DDBJ databases">
        <title>Evolutionary Origins and Diversification of the Mycorrhizal Mutualists.</title>
        <authorList>
            <consortium name="DOE Joint Genome Institute"/>
            <consortium name="Mycorrhizal Genomics Consortium"/>
            <person name="Kohler A."/>
            <person name="Kuo A."/>
            <person name="Nagy L.G."/>
            <person name="Floudas D."/>
            <person name="Copeland A."/>
            <person name="Barry K.W."/>
            <person name="Cichocki N."/>
            <person name="Veneault-Fourrey C."/>
            <person name="LaButti K."/>
            <person name="Lindquist E.A."/>
            <person name="Lipzen A."/>
            <person name="Lundell T."/>
            <person name="Morin E."/>
            <person name="Murat C."/>
            <person name="Riley R."/>
            <person name="Ohm R."/>
            <person name="Sun H."/>
            <person name="Tunlid A."/>
            <person name="Henrissat B."/>
            <person name="Grigoriev I.V."/>
            <person name="Hibbett D.S."/>
            <person name="Martin F."/>
        </authorList>
    </citation>
    <scope>NUCLEOTIDE SEQUENCE [LARGE SCALE GENOMIC DNA]</scope>
    <source>
        <strain evidence="8">Marx 270</strain>
    </source>
</reference>
<evidence type="ECO:0000256" key="1">
    <source>
        <dbReference type="ARBA" id="ARBA00005429"/>
    </source>
</evidence>